<evidence type="ECO:0000256" key="2">
    <source>
        <dbReference type="SAM" id="SignalP"/>
    </source>
</evidence>
<evidence type="ECO:0000313" key="5">
    <source>
        <dbReference type="Proteomes" id="UP000309676"/>
    </source>
</evidence>
<dbReference type="GO" id="GO:0043709">
    <property type="term" value="P:cell adhesion involved in single-species biofilm formation"/>
    <property type="evidence" value="ECO:0007669"/>
    <property type="project" value="TreeGrafter"/>
</dbReference>
<dbReference type="Proteomes" id="UP000309676">
    <property type="component" value="Unassembled WGS sequence"/>
</dbReference>
<dbReference type="Pfam" id="PF07696">
    <property type="entry name" value="7TMR-DISMED2"/>
    <property type="match status" value="1"/>
</dbReference>
<dbReference type="GO" id="GO:0005886">
    <property type="term" value="C:plasma membrane"/>
    <property type="evidence" value="ECO:0007669"/>
    <property type="project" value="TreeGrafter"/>
</dbReference>
<feature type="transmembrane region" description="Helical" evidence="1">
    <location>
        <begin position="194"/>
        <end position="217"/>
    </location>
</feature>
<evidence type="ECO:0000313" key="4">
    <source>
        <dbReference type="EMBL" id="TLS49735.1"/>
    </source>
</evidence>
<feature type="transmembrane region" description="Helical" evidence="1">
    <location>
        <begin position="292"/>
        <end position="311"/>
    </location>
</feature>
<feature type="transmembrane region" description="Helical" evidence="1">
    <location>
        <begin position="317"/>
        <end position="337"/>
    </location>
</feature>
<dbReference type="GO" id="GO:1902201">
    <property type="term" value="P:negative regulation of bacterial-type flagellum-dependent cell motility"/>
    <property type="evidence" value="ECO:0007669"/>
    <property type="project" value="TreeGrafter"/>
</dbReference>
<keyword evidence="2" id="KW-0732">Signal</keyword>
<feature type="transmembrane region" description="Helical" evidence="1">
    <location>
        <begin position="261"/>
        <end position="280"/>
    </location>
</feature>
<keyword evidence="1" id="KW-0812">Transmembrane</keyword>
<dbReference type="Gene3D" id="2.60.40.2380">
    <property type="match status" value="1"/>
</dbReference>
<dbReference type="InterPro" id="IPR029787">
    <property type="entry name" value="Nucleotide_cyclase"/>
</dbReference>
<dbReference type="SUPFAM" id="SSF55073">
    <property type="entry name" value="Nucleotide cyclase"/>
    <property type="match status" value="1"/>
</dbReference>
<dbReference type="InterPro" id="IPR000160">
    <property type="entry name" value="GGDEF_dom"/>
</dbReference>
<feature type="chain" id="PRO_5024411370" evidence="2">
    <location>
        <begin position="28"/>
        <end position="583"/>
    </location>
</feature>
<feature type="domain" description="GGDEF" evidence="3">
    <location>
        <begin position="447"/>
        <end position="581"/>
    </location>
</feature>
<dbReference type="AlphaFoldDB" id="A0A5R9GEC5"/>
<proteinExistence type="predicted"/>
<dbReference type="Pfam" id="PF00990">
    <property type="entry name" value="GGDEF"/>
    <property type="match status" value="1"/>
</dbReference>
<feature type="transmembrane region" description="Helical" evidence="1">
    <location>
        <begin position="346"/>
        <end position="364"/>
    </location>
</feature>
<feature type="transmembrane region" description="Helical" evidence="1">
    <location>
        <begin position="224"/>
        <end position="241"/>
    </location>
</feature>
<keyword evidence="5" id="KW-1185">Reference proteome</keyword>
<dbReference type="SMART" id="SM00267">
    <property type="entry name" value="GGDEF"/>
    <property type="match status" value="1"/>
</dbReference>
<dbReference type="PANTHER" id="PTHR45138">
    <property type="entry name" value="REGULATORY COMPONENTS OF SENSORY TRANSDUCTION SYSTEM"/>
    <property type="match status" value="1"/>
</dbReference>
<dbReference type="InterPro" id="IPR011623">
    <property type="entry name" value="7TMR_DISM_rcpt_extracell_dom1"/>
</dbReference>
<protein>
    <submittedName>
        <fullName evidence="4">GGDEF domain-containing protein</fullName>
    </submittedName>
</protein>
<keyword evidence="1" id="KW-0472">Membrane</keyword>
<dbReference type="Pfam" id="PF07695">
    <property type="entry name" value="7TMR-DISM_7TM"/>
    <property type="match status" value="1"/>
</dbReference>
<dbReference type="InterPro" id="IPR050469">
    <property type="entry name" value="Diguanylate_Cyclase"/>
</dbReference>
<dbReference type="PANTHER" id="PTHR45138:SF9">
    <property type="entry name" value="DIGUANYLATE CYCLASE DGCM-RELATED"/>
    <property type="match status" value="1"/>
</dbReference>
<comment type="caution">
    <text evidence="4">The sequence shown here is derived from an EMBL/GenBank/DDBJ whole genome shotgun (WGS) entry which is preliminary data.</text>
</comment>
<keyword evidence="1" id="KW-1133">Transmembrane helix</keyword>
<dbReference type="InterPro" id="IPR011622">
    <property type="entry name" value="7TMR_DISM_rcpt_extracell_dom2"/>
</dbReference>
<name>A0A5R9GEC5_9BACL</name>
<reference evidence="4 5" key="1">
    <citation type="submission" date="2019-05" db="EMBL/GenBank/DDBJ databases">
        <authorList>
            <person name="Narsing Rao M.P."/>
            <person name="Li W.J."/>
        </authorList>
    </citation>
    <scope>NUCLEOTIDE SEQUENCE [LARGE SCALE GENOMIC DNA]</scope>
    <source>
        <strain evidence="4 5">SYSU_K30003</strain>
    </source>
</reference>
<evidence type="ECO:0000259" key="3">
    <source>
        <dbReference type="PROSITE" id="PS50887"/>
    </source>
</evidence>
<dbReference type="NCBIfam" id="TIGR00254">
    <property type="entry name" value="GGDEF"/>
    <property type="match status" value="1"/>
</dbReference>
<dbReference type="CDD" id="cd01949">
    <property type="entry name" value="GGDEF"/>
    <property type="match status" value="1"/>
</dbReference>
<accession>A0A5R9GEC5</accession>
<dbReference type="FunFam" id="3.30.70.270:FF:000001">
    <property type="entry name" value="Diguanylate cyclase domain protein"/>
    <property type="match status" value="1"/>
</dbReference>
<dbReference type="PROSITE" id="PS50887">
    <property type="entry name" value="GGDEF"/>
    <property type="match status" value="1"/>
</dbReference>
<evidence type="ECO:0000256" key="1">
    <source>
        <dbReference type="SAM" id="Phobius"/>
    </source>
</evidence>
<feature type="signal peptide" evidence="2">
    <location>
        <begin position="1"/>
        <end position="27"/>
    </location>
</feature>
<sequence>MGMRKWLWGLLALLYATAGFASGIASADDAADAGATLTLRADAHEYVPMMELFRDEAGSRTVEDIRSVYDAGSFVLAEERTPNDGYGAPVHWARFEIVNESERREWLLSVAYPPLDRLQLYMIDASGSVVSEKSTGDALPFEERPLPNRNFVFPMELDPGERATIYLRAETEGALALPVSVSSPERFVGKEQSVVLLLGCYYGIMLIMIIYNSVLAVSLRSKAYLYYVLINVSTLFLYLTLNGTAYQYIWPDAVWWNNRAIVFFICLSHVAALLFTRNILNMKLESPRLYRAFTGLVVLETANVAVLFVDYPTGLQMSIYSIVAIQLLMIAACVAGWRNGSHTAKYFLLGWGVFMIGAMLSSLSDAGWLPMTWWTTYASQAGSAFQAVVLSWGLADHIQRMRKEKDRAVELMKESRRLADTDELTGLYNRRYVSHVFEAATRARPGRAVSLLMIDVDHFKKVNDTYGHEAGDQVLREMGQLMKSGFPRTDVLGRFGGEEFMVLLPDTTIEGARIAADRLIAAVRAQPFGQPKGQPLYCTVSIGVAQWKGGDETFLQLIRRADEALYEAKREGRNRVSIAGKAG</sequence>
<dbReference type="Gene3D" id="3.30.70.270">
    <property type="match status" value="1"/>
</dbReference>
<gene>
    <name evidence="4" type="ORF">FE782_24005</name>
</gene>
<dbReference type="GO" id="GO:0052621">
    <property type="term" value="F:diguanylate cyclase activity"/>
    <property type="evidence" value="ECO:0007669"/>
    <property type="project" value="TreeGrafter"/>
</dbReference>
<feature type="transmembrane region" description="Helical" evidence="1">
    <location>
        <begin position="376"/>
        <end position="395"/>
    </location>
</feature>
<dbReference type="InterPro" id="IPR043128">
    <property type="entry name" value="Rev_trsase/Diguanyl_cyclase"/>
</dbReference>
<organism evidence="4 5">
    <name type="scientific">Paenibacillus antri</name>
    <dbReference type="NCBI Taxonomy" id="2582848"/>
    <lineage>
        <taxon>Bacteria</taxon>
        <taxon>Bacillati</taxon>
        <taxon>Bacillota</taxon>
        <taxon>Bacilli</taxon>
        <taxon>Bacillales</taxon>
        <taxon>Paenibacillaceae</taxon>
        <taxon>Paenibacillus</taxon>
    </lineage>
</organism>
<dbReference type="EMBL" id="VCIW01000019">
    <property type="protein sequence ID" value="TLS49735.1"/>
    <property type="molecule type" value="Genomic_DNA"/>
</dbReference>